<keyword evidence="2" id="KW-1185">Reference proteome</keyword>
<dbReference type="KEGG" id="nvi:103316324"/>
<dbReference type="InParanoid" id="A0A7M7HB61"/>
<dbReference type="InterPro" id="IPR036397">
    <property type="entry name" value="RNaseH_sf"/>
</dbReference>
<organism evidence="1 2">
    <name type="scientific">Nasonia vitripennis</name>
    <name type="common">Parasitic wasp</name>
    <dbReference type="NCBI Taxonomy" id="7425"/>
    <lineage>
        <taxon>Eukaryota</taxon>
        <taxon>Metazoa</taxon>
        <taxon>Ecdysozoa</taxon>
        <taxon>Arthropoda</taxon>
        <taxon>Hexapoda</taxon>
        <taxon>Insecta</taxon>
        <taxon>Pterygota</taxon>
        <taxon>Neoptera</taxon>
        <taxon>Endopterygota</taxon>
        <taxon>Hymenoptera</taxon>
        <taxon>Apocrita</taxon>
        <taxon>Proctotrupomorpha</taxon>
        <taxon>Chalcidoidea</taxon>
        <taxon>Pteromalidae</taxon>
        <taxon>Pteromalinae</taxon>
        <taxon>Nasonia</taxon>
    </lineage>
</organism>
<dbReference type="GO" id="GO:0003676">
    <property type="term" value="F:nucleic acid binding"/>
    <property type="evidence" value="ECO:0007669"/>
    <property type="project" value="InterPro"/>
</dbReference>
<protein>
    <submittedName>
        <fullName evidence="1">Uncharacterized protein</fullName>
    </submittedName>
</protein>
<accession>A0A7M7HB61</accession>
<evidence type="ECO:0000313" key="2">
    <source>
        <dbReference type="Proteomes" id="UP000002358"/>
    </source>
</evidence>
<dbReference type="PANTHER" id="PTHR47326:SF1">
    <property type="entry name" value="HTH PSQ-TYPE DOMAIN-CONTAINING PROTEIN"/>
    <property type="match status" value="1"/>
</dbReference>
<reference evidence="1" key="1">
    <citation type="submission" date="2021-01" db="UniProtKB">
        <authorList>
            <consortium name="EnsemblMetazoa"/>
        </authorList>
    </citation>
    <scope>IDENTIFICATION</scope>
</reference>
<dbReference type="GeneID" id="103316324"/>
<dbReference type="RefSeq" id="XP_008207709.1">
    <property type="nucleotide sequence ID" value="XM_008209487.3"/>
</dbReference>
<proteinExistence type="predicted"/>
<dbReference type="OrthoDB" id="7590965at2759"/>
<dbReference type="AlphaFoldDB" id="A0A7M7HB61"/>
<dbReference type="Gene3D" id="3.30.420.10">
    <property type="entry name" value="Ribonuclease H-like superfamily/Ribonuclease H"/>
    <property type="match status" value="1"/>
</dbReference>
<evidence type="ECO:0000313" key="1">
    <source>
        <dbReference type="EnsemblMetazoa" id="XP_008207709"/>
    </source>
</evidence>
<name>A0A7M7HB61_NASVI</name>
<dbReference type="EnsemblMetazoa" id="XM_008209487">
    <property type="protein sequence ID" value="XP_008207709"/>
    <property type="gene ID" value="LOC103316324"/>
</dbReference>
<dbReference type="PANTHER" id="PTHR47326">
    <property type="entry name" value="TRANSPOSABLE ELEMENT TC3 TRANSPOSASE-LIKE PROTEIN"/>
    <property type="match status" value="1"/>
</dbReference>
<dbReference type="Proteomes" id="UP000002358">
    <property type="component" value="Unassembled WGS sequence"/>
</dbReference>
<sequence length="107" mass="12419">MWADLIGNQLIEPWKLPHRLNGPNYLQFLQEDLPGLLDAVLTPEEQENIIFMHDGVPAHFAIDVHNYLYNIYPDRWIGRGGPIPLAVRSPDLNALDYFFWGYAIKQM</sequence>